<dbReference type="InterPro" id="IPR039928">
    <property type="entry name" value="LNK"/>
</dbReference>
<dbReference type="PANTHER" id="PTHR33334:SF8">
    <property type="entry name" value="PROTEIN LNK1"/>
    <property type="match status" value="1"/>
</dbReference>
<dbReference type="AlphaFoldDB" id="A0A4Y7JX32"/>
<dbReference type="GO" id="GO:0006355">
    <property type="term" value="P:regulation of DNA-templated transcription"/>
    <property type="evidence" value="ECO:0007669"/>
    <property type="project" value="InterPro"/>
</dbReference>
<dbReference type="GO" id="GO:0016705">
    <property type="term" value="F:oxidoreductase activity, acting on paired donors, with incorporation or reduction of molecular oxygen"/>
    <property type="evidence" value="ECO:0007669"/>
    <property type="project" value="InterPro"/>
</dbReference>
<dbReference type="GO" id="GO:0020037">
    <property type="term" value="F:heme binding"/>
    <property type="evidence" value="ECO:0007669"/>
    <property type="project" value="InterPro"/>
</dbReference>
<name>A0A4Y7JX32_PAPSO</name>
<evidence type="ECO:0008006" key="4">
    <source>
        <dbReference type="Google" id="ProtNLM"/>
    </source>
</evidence>
<keyword evidence="3" id="KW-1185">Reference proteome</keyword>
<dbReference type="InterPro" id="IPR036396">
    <property type="entry name" value="Cyt_P450_sf"/>
</dbReference>
<dbReference type="GO" id="GO:0005506">
    <property type="term" value="F:iron ion binding"/>
    <property type="evidence" value="ECO:0007669"/>
    <property type="project" value="InterPro"/>
</dbReference>
<proteinExistence type="predicted"/>
<dbReference type="Proteomes" id="UP000316621">
    <property type="component" value="Chromosome 6"/>
</dbReference>
<evidence type="ECO:0000256" key="1">
    <source>
        <dbReference type="SAM" id="MobiDB-lite"/>
    </source>
</evidence>
<dbReference type="STRING" id="3469.A0A4Y7JX32"/>
<reference evidence="2 3" key="1">
    <citation type="journal article" date="2018" name="Science">
        <title>The opium poppy genome and morphinan production.</title>
        <authorList>
            <person name="Guo L."/>
            <person name="Winzer T."/>
            <person name="Yang X."/>
            <person name="Li Y."/>
            <person name="Ning Z."/>
            <person name="He Z."/>
            <person name="Teodor R."/>
            <person name="Lu Y."/>
            <person name="Bowser T.A."/>
            <person name="Graham I.A."/>
            <person name="Ye K."/>
        </authorList>
    </citation>
    <scope>NUCLEOTIDE SEQUENCE [LARGE SCALE GENOMIC DNA]</scope>
    <source>
        <strain evidence="3">cv. HN1</strain>
        <tissue evidence="2">Leaves</tissue>
    </source>
</reference>
<dbReference type="EMBL" id="CM010720">
    <property type="protein sequence ID" value="RZC64541.1"/>
    <property type="molecule type" value="Genomic_DNA"/>
</dbReference>
<dbReference type="GO" id="GO:0007623">
    <property type="term" value="P:circadian rhythm"/>
    <property type="evidence" value="ECO:0007669"/>
    <property type="project" value="InterPro"/>
</dbReference>
<feature type="region of interest" description="Disordered" evidence="1">
    <location>
        <begin position="397"/>
        <end position="419"/>
    </location>
</feature>
<accession>A0A4Y7JX32</accession>
<dbReference type="PANTHER" id="PTHR33334">
    <property type="entry name" value="PROTEIN LNK1"/>
    <property type="match status" value="1"/>
</dbReference>
<feature type="compositionally biased region" description="Low complexity" evidence="1">
    <location>
        <begin position="409"/>
        <end position="418"/>
    </location>
</feature>
<dbReference type="OMA" id="EGTNKCT"/>
<evidence type="ECO:0000313" key="2">
    <source>
        <dbReference type="EMBL" id="RZC64541.1"/>
    </source>
</evidence>
<protein>
    <recommendedName>
        <fullName evidence="4">Protein LNK1-like</fullName>
    </recommendedName>
</protein>
<dbReference type="SUPFAM" id="SSF48264">
    <property type="entry name" value="Cytochrome P450"/>
    <property type="match status" value="1"/>
</dbReference>
<gene>
    <name evidence="2" type="ORF">C5167_008232</name>
</gene>
<sequence>MKDWSEYQLDGFVWDEFKESGDHIVPHPGNEQINHGTPGKDCGKKRLNSTRNISDRDLENKDMRCATVNEARGQMLENHSWSCHTDSTKEMASLSDGNCFNGNNNDAMLGNNGAAASVNGSLSQFTLDISAANTDMELLGNDHEEKDNGFLSYYGWPDIGNFEDVDNMFRTCDSTFGQGDITTAGDDFSWFPPSSKAIDGSEDALKSGFKSPCSNLSKVKPEEAEFKFMPVTATQVVNETDKITVPNDYAMGLQPMDDSDYANLGFSYCNMVDTNAESSMPMEQVNFQEKQVHNHNQIKEKRVDSSSEQLSSCSFQSSCTAEQFPNQHFVTEEAGCALLSLKACDTLSLLQQVERPSNPSLNASCMMLEEKSHSHQQTLPTSDAHLAVTKQLQNIQDRDPDSSCVLEGSSNNSMSTDDSSLEATSFRQLNYVMEQLDIRTKLCIRDSLYRLARSAEQRNNFENSNNCFVDGSDRSDAQTTGDTNKSFMFMDIETDTNPIDRSIAHLLFHRPKDPAEGAKFTEFRSIGSTQPMVPGKLVSQEEVPRVMDTKLVYKNPLHESLRLYPPLPMNRRIVVNEDVLPNGTVRKDLYINVCIGKVRKKSLE</sequence>
<dbReference type="Gramene" id="RZC64541">
    <property type="protein sequence ID" value="RZC64541"/>
    <property type="gene ID" value="C5167_008232"/>
</dbReference>
<organism evidence="2 3">
    <name type="scientific">Papaver somniferum</name>
    <name type="common">Opium poppy</name>
    <dbReference type="NCBI Taxonomy" id="3469"/>
    <lineage>
        <taxon>Eukaryota</taxon>
        <taxon>Viridiplantae</taxon>
        <taxon>Streptophyta</taxon>
        <taxon>Embryophyta</taxon>
        <taxon>Tracheophyta</taxon>
        <taxon>Spermatophyta</taxon>
        <taxon>Magnoliopsida</taxon>
        <taxon>Ranunculales</taxon>
        <taxon>Papaveraceae</taxon>
        <taxon>Papaveroideae</taxon>
        <taxon>Papaver</taxon>
    </lineage>
</organism>
<evidence type="ECO:0000313" key="3">
    <source>
        <dbReference type="Proteomes" id="UP000316621"/>
    </source>
</evidence>
<dbReference type="GO" id="GO:0004497">
    <property type="term" value="F:monooxygenase activity"/>
    <property type="evidence" value="ECO:0007669"/>
    <property type="project" value="InterPro"/>
</dbReference>